<organism evidence="2 3">
    <name type="scientific">Pseudomonas cichorii</name>
    <dbReference type="NCBI Taxonomy" id="36746"/>
    <lineage>
        <taxon>Bacteria</taxon>
        <taxon>Pseudomonadati</taxon>
        <taxon>Pseudomonadota</taxon>
        <taxon>Gammaproteobacteria</taxon>
        <taxon>Pseudomonadales</taxon>
        <taxon>Pseudomonadaceae</taxon>
        <taxon>Pseudomonas</taxon>
    </lineage>
</organism>
<comment type="caution">
    <text evidence="2">The sequence shown here is derived from an EMBL/GenBank/DDBJ whole genome shotgun (WGS) entry which is preliminary data.</text>
</comment>
<evidence type="ECO:0000313" key="3">
    <source>
        <dbReference type="Proteomes" id="UP000614982"/>
    </source>
</evidence>
<reference evidence="2 3" key="1">
    <citation type="submission" date="2020-05" db="EMBL/GenBank/DDBJ databases">
        <title>Genetic diversity of Pseudomonas cichorii.</title>
        <authorList>
            <person name="Tani S."/>
            <person name="Yagi H."/>
            <person name="Hashimoto S."/>
            <person name="Iiyama K."/>
            <person name="Furuya N."/>
        </authorList>
    </citation>
    <scope>NUCLEOTIDE SEQUENCE [LARGE SCALE GENOMIC DNA]</scope>
    <source>
        <strain evidence="2 3">LMG 2162</strain>
    </source>
</reference>
<dbReference type="RefSeq" id="WP_025261114.1">
    <property type="nucleotide sequence ID" value="NZ_BLWA01000002.1"/>
</dbReference>
<accession>A0ABQ1DII8</accession>
<dbReference type="GeneID" id="45543565"/>
<proteinExistence type="predicted"/>
<sequence length="96" mass="9950">MSSLAEQAVEHARLHKAGQPPKTPTSAVPKISTPTGPISRHLFLEGRAWAVDMVASLKSEPAAKMIERLAGATAGKPASYVAGVHAVIQALQEASA</sequence>
<keyword evidence="3" id="KW-1185">Reference proteome</keyword>
<name>A0ABQ1DII8_PSECI</name>
<dbReference type="Proteomes" id="UP000614982">
    <property type="component" value="Unassembled WGS sequence"/>
</dbReference>
<feature type="region of interest" description="Disordered" evidence="1">
    <location>
        <begin position="1"/>
        <end position="34"/>
    </location>
</feature>
<dbReference type="EMBL" id="BLWA01000002">
    <property type="protein sequence ID" value="GFM90830.1"/>
    <property type="molecule type" value="Genomic_DNA"/>
</dbReference>
<protein>
    <submittedName>
        <fullName evidence="2">Uncharacterized protein</fullName>
    </submittedName>
</protein>
<evidence type="ECO:0000256" key="1">
    <source>
        <dbReference type="SAM" id="MobiDB-lite"/>
    </source>
</evidence>
<gene>
    <name evidence="2" type="ORF">PSCICP_08020</name>
</gene>
<evidence type="ECO:0000313" key="2">
    <source>
        <dbReference type="EMBL" id="GFM90830.1"/>
    </source>
</evidence>